<dbReference type="HOGENOM" id="CLU_176681_0_0_1"/>
<dbReference type="EMBL" id="KN833067">
    <property type="protein sequence ID" value="KIM74073.1"/>
    <property type="molecule type" value="Genomic_DNA"/>
</dbReference>
<evidence type="ECO:0000256" key="1">
    <source>
        <dbReference type="SAM" id="SignalP"/>
    </source>
</evidence>
<dbReference type="InParanoid" id="A0A0C3AJR2"/>
<accession>A0A0C3AJR2</accession>
<protein>
    <submittedName>
        <fullName evidence="2">Uncharacterized protein</fullName>
    </submittedName>
</protein>
<feature type="chain" id="PRO_5002161129" evidence="1">
    <location>
        <begin position="20"/>
        <end position="108"/>
    </location>
</feature>
<sequence length="108" mass="11386">MKFTSSLLAIAFAIGRVAATPVNDVPPKNISFTYWGHPQFKGVPINGSVSPGVCISGDFIIRSIKIPVGTCTLFATVGCIGNNYTVVGSDPVIPLPLGNYVFGYSCNF</sequence>
<reference evidence="3" key="2">
    <citation type="submission" date="2015-01" db="EMBL/GenBank/DDBJ databases">
        <title>Evolutionary Origins and Diversification of the Mycorrhizal Mutualists.</title>
        <authorList>
            <consortium name="DOE Joint Genome Institute"/>
            <consortium name="Mycorrhizal Genomics Consortium"/>
            <person name="Kohler A."/>
            <person name="Kuo A."/>
            <person name="Nagy L.G."/>
            <person name="Floudas D."/>
            <person name="Copeland A."/>
            <person name="Barry K.W."/>
            <person name="Cichocki N."/>
            <person name="Veneault-Fourrey C."/>
            <person name="LaButti K."/>
            <person name="Lindquist E.A."/>
            <person name="Lipzen A."/>
            <person name="Lundell T."/>
            <person name="Morin E."/>
            <person name="Murat C."/>
            <person name="Riley R."/>
            <person name="Ohm R."/>
            <person name="Sun H."/>
            <person name="Tunlid A."/>
            <person name="Henrissat B."/>
            <person name="Grigoriev I.V."/>
            <person name="Hibbett D.S."/>
            <person name="Martin F."/>
        </authorList>
    </citation>
    <scope>NUCLEOTIDE SEQUENCE [LARGE SCALE GENOMIC DNA]</scope>
    <source>
        <strain evidence="3">F 1598</strain>
    </source>
</reference>
<organism evidence="2 3">
    <name type="scientific">Piloderma croceum (strain F 1598)</name>
    <dbReference type="NCBI Taxonomy" id="765440"/>
    <lineage>
        <taxon>Eukaryota</taxon>
        <taxon>Fungi</taxon>
        <taxon>Dikarya</taxon>
        <taxon>Basidiomycota</taxon>
        <taxon>Agaricomycotina</taxon>
        <taxon>Agaricomycetes</taxon>
        <taxon>Agaricomycetidae</taxon>
        <taxon>Atheliales</taxon>
        <taxon>Atheliaceae</taxon>
        <taxon>Piloderma</taxon>
    </lineage>
</organism>
<feature type="signal peptide" evidence="1">
    <location>
        <begin position="1"/>
        <end position="19"/>
    </location>
</feature>
<reference evidence="2 3" key="1">
    <citation type="submission" date="2014-04" db="EMBL/GenBank/DDBJ databases">
        <authorList>
            <consortium name="DOE Joint Genome Institute"/>
            <person name="Kuo A."/>
            <person name="Tarkka M."/>
            <person name="Buscot F."/>
            <person name="Kohler A."/>
            <person name="Nagy L.G."/>
            <person name="Floudas D."/>
            <person name="Copeland A."/>
            <person name="Barry K.W."/>
            <person name="Cichocki N."/>
            <person name="Veneault-Fourrey C."/>
            <person name="LaButti K."/>
            <person name="Lindquist E.A."/>
            <person name="Lipzen A."/>
            <person name="Lundell T."/>
            <person name="Morin E."/>
            <person name="Murat C."/>
            <person name="Sun H."/>
            <person name="Tunlid A."/>
            <person name="Henrissat B."/>
            <person name="Grigoriev I.V."/>
            <person name="Hibbett D.S."/>
            <person name="Martin F."/>
            <person name="Nordberg H.P."/>
            <person name="Cantor M.N."/>
            <person name="Hua S.X."/>
        </authorList>
    </citation>
    <scope>NUCLEOTIDE SEQUENCE [LARGE SCALE GENOMIC DNA]</scope>
    <source>
        <strain evidence="2 3">F 1598</strain>
    </source>
</reference>
<dbReference type="Proteomes" id="UP000054166">
    <property type="component" value="Unassembled WGS sequence"/>
</dbReference>
<keyword evidence="1" id="KW-0732">Signal</keyword>
<evidence type="ECO:0000313" key="2">
    <source>
        <dbReference type="EMBL" id="KIM74073.1"/>
    </source>
</evidence>
<keyword evidence="3" id="KW-1185">Reference proteome</keyword>
<proteinExistence type="predicted"/>
<evidence type="ECO:0000313" key="3">
    <source>
        <dbReference type="Proteomes" id="UP000054166"/>
    </source>
</evidence>
<dbReference type="AlphaFoldDB" id="A0A0C3AJR2"/>
<gene>
    <name evidence="2" type="ORF">PILCRDRAFT_828579</name>
</gene>
<name>A0A0C3AJR2_PILCF</name>